<gene>
    <name evidence="1" type="ORF">CDAUBV1_LOCUS6717</name>
</gene>
<evidence type="ECO:0000313" key="2">
    <source>
        <dbReference type="Proteomes" id="UP001497525"/>
    </source>
</evidence>
<reference evidence="1" key="1">
    <citation type="submission" date="2024-06" db="EMBL/GenBank/DDBJ databases">
        <authorList>
            <person name="Liu X."/>
            <person name="Lenzi L."/>
            <person name="Haldenby T S."/>
            <person name="Uol C."/>
        </authorList>
    </citation>
    <scope>NUCLEOTIDE SEQUENCE</scope>
</reference>
<accession>A0AAV2TBN9</accession>
<sequence>MTGVEQNTEPTKPRGLLDIFTVSRDRTYYQELKKIVPDLSPMSYNDVKMYKWKYYSPVYTPEKSPSSEYRESYRDFLKDRGYQKARQFIQCSHGNPITCVDQNMKILPKIPQGK</sequence>
<name>A0AAV2TBN9_CALDB</name>
<comment type="caution">
    <text evidence="1">The sequence shown here is derived from an EMBL/GenBank/DDBJ whole genome shotgun (WGS) entry which is preliminary data.</text>
</comment>
<protein>
    <submittedName>
        <fullName evidence="1">Uncharacterized protein</fullName>
    </submittedName>
</protein>
<dbReference type="EMBL" id="CAXLJL010000156">
    <property type="protein sequence ID" value="CAL5133484.1"/>
    <property type="molecule type" value="Genomic_DNA"/>
</dbReference>
<dbReference type="AlphaFoldDB" id="A0AAV2TBN9"/>
<evidence type="ECO:0000313" key="1">
    <source>
        <dbReference type="EMBL" id="CAL5133484.1"/>
    </source>
</evidence>
<organism evidence="1 2">
    <name type="scientific">Calicophoron daubneyi</name>
    <name type="common">Rumen fluke</name>
    <name type="synonym">Paramphistomum daubneyi</name>
    <dbReference type="NCBI Taxonomy" id="300641"/>
    <lineage>
        <taxon>Eukaryota</taxon>
        <taxon>Metazoa</taxon>
        <taxon>Spiralia</taxon>
        <taxon>Lophotrochozoa</taxon>
        <taxon>Platyhelminthes</taxon>
        <taxon>Trematoda</taxon>
        <taxon>Digenea</taxon>
        <taxon>Plagiorchiida</taxon>
        <taxon>Pronocephalata</taxon>
        <taxon>Paramphistomoidea</taxon>
        <taxon>Paramphistomidae</taxon>
        <taxon>Calicophoron</taxon>
    </lineage>
</organism>
<proteinExistence type="predicted"/>
<dbReference type="Proteomes" id="UP001497525">
    <property type="component" value="Unassembled WGS sequence"/>
</dbReference>